<keyword evidence="1" id="KW-0732">Signal</keyword>
<organism evidence="2 3">
    <name type="scientific">Salvia divinorum</name>
    <name type="common">Maria pastora</name>
    <name type="synonym">Diviner's sage</name>
    <dbReference type="NCBI Taxonomy" id="28513"/>
    <lineage>
        <taxon>Eukaryota</taxon>
        <taxon>Viridiplantae</taxon>
        <taxon>Streptophyta</taxon>
        <taxon>Embryophyta</taxon>
        <taxon>Tracheophyta</taxon>
        <taxon>Spermatophyta</taxon>
        <taxon>Magnoliopsida</taxon>
        <taxon>eudicotyledons</taxon>
        <taxon>Gunneridae</taxon>
        <taxon>Pentapetalae</taxon>
        <taxon>asterids</taxon>
        <taxon>lamiids</taxon>
        <taxon>Lamiales</taxon>
        <taxon>Lamiaceae</taxon>
        <taxon>Nepetoideae</taxon>
        <taxon>Mentheae</taxon>
        <taxon>Salviinae</taxon>
        <taxon>Salvia</taxon>
        <taxon>Salvia subgen. Calosphace</taxon>
    </lineage>
</organism>
<dbReference type="EMBL" id="JBEAFC010000008">
    <property type="protein sequence ID" value="KAL1544396.1"/>
    <property type="molecule type" value="Genomic_DNA"/>
</dbReference>
<dbReference type="AlphaFoldDB" id="A0ABD1GJU5"/>
<gene>
    <name evidence="2" type="ORF">AAHA92_21253</name>
</gene>
<name>A0ABD1GJU5_SALDI</name>
<evidence type="ECO:0000313" key="2">
    <source>
        <dbReference type="EMBL" id="KAL1544396.1"/>
    </source>
</evidence>
<comment type="caution">
    <text evidence="2">The sequence shown here is derived from an EMBL/GenBank/DDBJ whole genome shotgun (WGS) entry which is preliminary data.</text>
</comment>
<feature type="chain" id="PRO_5044823909" evidence="1">
    <location>
        <begin position="16"/>
        <end position="91"/>
    </location>
</feature>
<keyword evidence="3" id="KW-1185">Reference proteome</keyword>
<sequence length="91" mass="10484">MLFLALLHLPSMLLSTTIQLSPILELFTYFVLWSWGSEESVSFFKFSEGKYEVVLCLQLHLAGLLVTLFNVFPQYSSGSEREFWQPIAAEF</sequence>
<evidence type="ECO:0000313" key="3">
    <source>
        <dbReference type="Proteomes" id="UP001567538"/>
    </source>
</evidence>
<feature type="signal peptide" evidence="1">
    <location>
        <begin position="1"/>
        <end position="15"/>
    </location>
</feature>
<reference evidence="2 3" key="1">
    <citation type="submission" date="2024-06" db="EMBL/GenBank/DDBJ databases">
        <title>A chromosome level genome sequence of Diviner's sage (Salvia divinorum).</title>
        <authorList>
            <person name="Ford S.A."/>
            <person name="Ro D.-K."/>
            <person name="Ness R.W."/>
            <person name="Phillips M.A."/>
        </authorList>
    </citation>
    <scope>NUCLEOTIDE SEQUENCE [LARGE SCALE GENOMIC DNA]</scope>
    <source>
        <strain evidence="2">SAF-2024a</strain>
        <tissue evidence="2">Leaf</tissue>
    </source>
</reference>
<protein>
    <submittedName>
        <fullName evidence="2">Uncharacterized protein</fullName>
    </submittedName>
</protein>
<evidence type="ECO:0000256" key="1">
    <source>
        <dbReference type="SAM" id="SignalP"/>
    </source>
</evidence>
<accession>A0ABD1GJU5</accession>
<proteinExistence type="predicted"/>
<dbReference type="Proteomes" id="UP001567538">
    <property type="component" value="Unassembled WGS sequence"/>
</dbReference>